<evidence type="ECO:0000259" key="8">
    <source>
        <dbReference type="PROSITE" id="PS50888"/>
    </source>
</evidence>
<dbReference type="GO" id="GO:0000122">
    <property type="term" value="P:negative regulation of transcription by RNA polymerase II"/>
    <property type="evidence" value="ECO:0007669"/>
    <property type="project" value="UniProtKB-ARBA"/>
</dbReference>
<evidence type="ECO:0000313" key="9">
    <source>
        <dbReference type="EMBL" id="KAG8568667.1"/>
    </source>
</evidence>
<evidence type="ECO:0000256" key="2">
    <source>
        <dbReference type="ARBA" id="ARBA00022473"/>
    </source>
</evidence>
<comment type="caution">
    <text evidence="9">The sequence shown here is derived from an EMBL/GenBank/DDBJ whole genome shotgun (WGS) entry which is preliminary data.</text>
</comment>
<accession>A0AAV7B820</accession>
<evidence type="ECO:0000256" key="5">
    <source>
        <dbReference type="ARBA" id="ARBA00023163"/>
    </source>
</evidence>
<evidence type="ECO:0000256" key="3">
    <source>
        <dbReference type="ARBA" id="ARBA00022491"/>
    </source>
</evidence>
<keyword evidence="4" id="KW-0805">Transcription regulation</keyword>
<protein>
    <recommendedName>
        <fullName evidence="8">BHLH domain-containing protein</fullName>
    </recommendedName>
</protein>
<dbReference type="Gene3D" id="4.10.280.10">
    <property type="entry name" value="Helix-loop-helix DNA-binding domain"/>
    <property type="match status" value="1"/>
</dbReference>
<dbReference type="SMART" id="SM00353">
    <property type="entry name" value="HLH"/>
    <property type="match status" value="1"/>
</dbReference>
<dbReference type="PROSITE" id="PS50888">
    <property type="entry name" value="BHLH"/>
    <property type="match status" value="1"/>
</dbReference>
<feature type="domain" description="BHLH" evidence="8">
    <location>
        <begin position="1"/>
        <end position="49"/>
    </location>
</feature>
<dbReference type="Proteomes" id="UP000824782">
    <property type="component" value="Unassembled WGS sequence"/>
</dbReference>
<evidence type="ECO:0000313" key="10">
    <source>
        <dbReference type="Proteomes" id="UP000824782"/>
    </source>
</evidence>
<reference evidence="9" key="1">
    <citation type="thesis" date="2020" institute="ProQuest LLC" country="789 East Eisenhower Parkway, Ann Arbor, MI, USA">
        <title>Comparative Genomics and Chromosome Evolution.</title>
        <authorList>
            <person name="Mudd A.B."/>
        </authorList>
    </citation>
    <scope>NUCLEOTIDE SEQUENCE</scope>
    <source>
        <strain evidence="9">237g6f4</strain>
        <tissue evidence="9">Blood</tissue>
    </source>
</reference>
<dbReference type="GO" id="GO:0046983">
    <property type="term" value="F:protein dimerization activity"/>
    <property type="evidence" value="ECO:0007669"/>
    <property type="project" value="InterPro"/>
</dbReference>
<evidence type="ECO:0000256" key="4">
    <source>
        <dbReference type="ARBA" id="ARBA00023015"/>
    </source>
</evidence>
<name>A0AAV7B820_ENGPU</name>
<dbReference type="SUPFAM" id="SSF47459">
    <property type="entry name" value="HLH, helix-loop-helix DNA-binding domain"/>
    <property type="match status" value="1"/>
</dbReference>
<evidence type="ECO:0000256" key="6">
    <source>
        <dbReference type="ARBA" id="ARBA00023242"/>
    </source>
</evidence>
<evidence type="ECO:0000256" key="1">
    <source>
        <dbReference type="ARBA" id="ARBA00004123"/>
    </source>
</evidence>
<keyword evidence="2" id="KW-0217">Developmental protein</keyword>
<keyword evidence="10" id="KW-1185">Reference proteome</keyword>
<sequence length="184" mass="20730">MEKKRRARINVSLEQLKTLLEKNYSQNIRKRKLEKADILELTVKYLKTLQNSVQAGAPVFRSSEYQAGFRNCLNSVSQFLLKSEECSGHSAHLSLVKDQSLVLPSPCFSTKDSSFISSPASPTSFQIDQKPPVDVIHPKKWRHQTTKAKSPSPAPSPCSMKQSALSMLHSPVTLNPVQNVWRPW</sequence>
<dbReference type="AlphaFoldDB" id="A0AAV7B820"/>
<feature type="region of interest" description="Disordered" evidence="7">
    <location>
        <begin position="142"/>
        <end position="161"/>
    </location>
</feature>
<keyword evidence="3" id="KW-0678">Repressor</keyword>
<dbReference type="EMBL" id="WNYA01000006">
    <property type="protein sequence ID" value="KAG8568667.1"/>
    <property type="molecule type" value="Genomic_DNA"/>
</dbReference>
<dbReference type="InterPro" id="IPR036638">
    <property type="entry name" value="HLH_DNA-bd_sf"/>
</dbReference>
<keyword evidence="5" id="KW-0804">Transcription</keyword>
<dbReference type="Pfam" id="PF00010">
    <property type="entry name" value="HLH"/>
    <property type="match status" value="1"/>
</dbReference>
<dbReference type="CDD" id="cd18933">
    <property type="entry name" value="bHLH-O_HES3"/>
    <property type="match status" value="1"/>
</dbReference>
<gene>
    <name evidence="9" type="ORF">GDO81_014099</name>
</gene>
<proteinExistence type="predicted"/>
<keyword evidence="6" id="KW-0539">Nucleus</keyword>
<dbReference type="InterPro" id="IPR050370">
    <property type="entry name" value="HES_HEY"/>
</dbReference>
<evidence type="ECO:0000256" key="7">
    <source>
        <dbReference type="SAM" id="MobiDB-lite"/>
    </source>
</evidence>
<organism evidence="9 10">
    <name type="scientific">Engystomops pustulosus</name>
    <name type="common">Tungara frog</name>
    <name type="synonym">Physalaemus pustulosus</name>
    <dbReference type="NCBI Taxonomy" id="76066"/>
    <lineage>
        <taxon>Eukaryota</taxon>
        <taxon>Metazoa</taxon>
        <taxon>Chordata</taxon>
        <taxon>Craniata</taxon>
        <taxon>Vertebrata</taxon>
        <taxon>Euteleostomi</taxon>
        <taxon>Amphibia</taxon>
        <taxon>Batrachia</taxon>
        <taxon>Anura</taxon>
        <taxon>Neobatrachia</taxon>
        <taxon>Hyloidea</taxon>
        <taxon>Leptodactylidae</taxon>
        <taxon>Leiuperinae</taxon>
        <taxon>Engystomops</taxon>
    </lineage>
</organism>
<dbReference type="InterPro" id="IPR011598">
    <property type="entry name" value="bHLH_dom"/>
</dbReference>
<comment type="subcellular location">
    <subcellularLocation>
        <location evidence="1">Nucleus</location>
    </subcellularLocation>
</comment>
<dbReference type="PANTHER" id="PTHR10985">
    <property type="entry name" value="BASIC HELIX-LOOP-HELIX TRANSCRIPTION FACTOR, HES-RELATED"/>
    <property type="match status" value="1"/>
</dbReference>
<dbReference type="GO" id="GO:0005634">
    <property type="term" value="C:nucleus"/>
    <property type="evidence" value="ECO:0007669"/>
    <property type="project" value="UniProtKB-SubCell"/>
</dbReference>